<keyword evidence="1" id="KW-0378">Hydrolase</keyword>
<evidence type="ECO:0000313" key="4">
    <source>
        <dbReference type="Proteomes" id="UP000199180"/>
    </source>
</evidence>
<dbReference type="Proteomes" id="UP000199180">
    <property type="component" value="Unassembled WGS sequence"/>
</dbReference>
<organism evidence="3 4">
    <name type="scientific">Paracoccus homiensis</name>
    <dbReference type="NCBI Taxonomy" id="364199"/>
    <lineage>
        <taxon>Bacteria</taxon>
        <taxon>Pseudomonadati</taxon>
        <taxon>Pseudomonadota</taxon>
        <taxon>Alphaproteobacteria</taxon>
        <taxon>Rhodobacterales</taxon>
        <taxon>Paracoccaceae</taxon>
        <taxon>Paracoccus</taxon>
    </lineage>
</organism>
<dbReference type="RefSeq" id="WP_090735666.1">
    <property type="nucleotide sequence ID" value="NZ_FOHO01000009.1"/>
</dbReference>
<name>A0A1I0GTW3_9RHOB</name>
<feature type="domain" description="Sialate O-acetylesterase" evidence="2">
    <location>
        <begin position="176"/>
        <end position="426"/>
    </location>
</feature>
<evidence type="ECO:0000259" key="2">
    <source>
        <dbReference type="Pfam" id="PF03629"/>
    </source>
</evidence>
<dbReference type="AlphaFoldDB" id="A0A1I0GTW3"/>
<evidence type="ECO:0000256" key="1">
    <source>
        <dbReference type="ARBA" id="ARBA00022801"/>
    </source>
</evidence>
<sequence length="703" mass="75820">MTVESTKNKSGPFNATGAGGTFPRDFLILDEDHLRVIRVRGEIETDLTAGVSHTGIGEASGTVVVSSGLRAGDQVYLLRSVPNLQRSDYNAQGRVRTDQVETDLDLLEMQIQDHGEVLDRALVVPVSEEMPGEEAMREFLLAAERSAAAGAAAIRANNAADLAEAAAGMVVRDPYIILVLGQSQARGNAGSTGGDYSTPEGVFFWDNDMSGNSSASFVEGTAWRQAAFGTPPLNIWNGGQSLYANNLALAAARKAWKQGFAVYVIQIAIGGTPAETFITDAGLSANGWTRTGGEDMTPFMYPGIRTAIDAVPGRAGSAADALFWVHGGDNAFELPETHASKVKVVFDELETAGLIDQQQTPIVSSQLATYGERTTKIKRHAAAMYSLQYRCPTLRVVETVGMATHDGIHATGRAMGEWGARYFDATMTPPVYQNLLGRPLPMEANPDTGFLDFTYAPAIDNARAAPWNPVSTVSDVMDAYEDSILGWCFRRAAGSQGVVVCRYKWDKPTRAKAVIEVAARSSGTSAIGWRIYEFGADGELLDPPFIGQWFENNGAYPFNGSARSFSVEINPSGSSGPTFRNETRYWTFGLVYGTGTGDDIRFNLRRFDIEQVTTGGAWVNVLGSRSPNAAYTNTNDHEVEVALSGVPTAQQFVQVSEDGSSWISVGRLSAGTGDTCTFTVPIGHQYRINGPVETLNFWAERRR</sequence>
<dbReference type="GO" id="GO:0016788">
    <property type="term" value="F:hydrolase activity, acting on ester bonds"/>
    <property type="evidence" value="ECO:0007669"/>
    <property type="project" value="UniProtKB-ARBA"/>
</dbReference>
<dbReference type="STRING" id="364199.SAMN04489858_10987"/>
<gene>
    <name evidence="3" type="ORF">SAMN04489858_10987</name>
</gene>
<dbReference type="Pfam" id="PF03629">
    <property type="entry name" value="SASA"/>
    <property type="match status" value="1"/>
</dbReference>
<dbReference type="SUPFAM" id="SSF52266">
    <property type="entry name" value="SGNH hydrolase"/>
    <property type="match status" value="1"/>
</dbReference>
<keyword evidence="4" id="KW-1185">Reference proteome</keyword>
<dbReference type="EMBL" id="FOHO01000009">
    <property type="protein sequence ID" value="SET74811.1"/>
    <property type="molecule type" value="Genomic_DNA"/>
</dbReference>
<dbReference type="OrthoDB" id="7710585at2"/>
<dbReference type="Gene3D" id="3.40.50.1110">
    <property type="entry name" value="SGNH hydrolase"/>
    <property type="match status" value="1"/>
</dbReference>
<dbReference type="InterPro" id="IPR036514">
    <property type="entry name" value="SGNH_hydro_sf"/>
</dbReference>
<protein>
    <recommendedName>
        <fullName evidence="2">Sialate O-acetylesterase domain-containing protein</fullName>
    </recommendedName>
</protein>
<evidence type="ECO:0000313" key="3">
    <source>
        <dbReference type="EMBL" id="SET74811.1"/>
    </source>
</evidence>
<accession>A0A1I0GTW3</accession>
<reference evidence="3 4" key="1">
    <citation type="submission" date="2016-10" db="EMBL/GenBank/DDBJ databases">
        <authorList>
            <person name="de Groot N.N."/>
        </authorList>
    </citation>
    <scope>NUCLEOTIDE SEQUENCE [LARGE SCALE GENOMIC DNA]</scope>
    <source>
        <strain evidence="3 4">DSM 17862</strain>
    </source>
</reference>
<proteinExistence type="predicted"/>
<dbReference type="InterPro" id="IPR005181">
    <property type="entry name" value="SASA"/>
</dbReference>